<dbReference type="AlphaFoldDB" id="A0A0K2SR78"/>
<evidence type="ECO:0000256" key="18">
    <source>
        <dbReference type="ARBA" id="ARBA00049504"/>
    </source>
</evidence>
<dbReference type="Pfam" id="PF02654">
    <property type="entry name" value="CobS"/>
    <property type="match status" value="1"/>
</dbReference>
<comment type="cofactor">
    <cofactor evidence="1 19">
        <name>Mg(2+)</name>
        <dbReference type="ChEBI" id="CHEBI:18420"/>
    </cofactor>
</comment>
<dbReference type="InterPro" id="IPR003805">
    <property type="entry name" value="CobS"/>
</dbReference>
<reference evidence="21" key="2">
    <citation type="journal article" date="2016" name="Int. J. Syst. Evol. Microbiol.">
        <title>Complete genome sequence and cell structure of Limnochorda pilosa, a Gram-negative spore-former within the phylum Firmicutes.</title>
        <authorList>
            <person name="Watanabe M."/>
            <person name="Kojima H."/>
            <person name="Fukui M."/>
        </authorList>
    </citation>
    <scope>NUCLEOTIDE SEQUENCE [LARGE SCALE GENOMIC DNA]</scope>
    <source>
        <strain evidence="21">HC45</strain>
    </source>
</reference>
<keyword evidence="9 19" id="KW-0808">Transferase</keyword>
<comment type="similarity">
    <text evidence="4 19">Belongs to the CobS family.</text>
</comment>
<evidence type="ECO:0000256" key="7">
    <source>
        <dbReference type="ARBA" id="ARBA00022475"/>
    </source>
</evidence>
<accession>A0A0K2SR78</accession>
<dbReference type="NCBIfam" id="TIGR00317">
    <property type="entry name" value="cobS"/>
    <property type="match status" value="1"/>
</dbReference>
<keyword evidence="12 19" id="KW-1133">Transmembrane helix</keyword>
<keyword evidence="11 19" id="KW-0460">Magnesium</keyword>
<dbReference type="GO" id="GO:0009236">
    <property type="term" value="P:cobalamin biosynthetic process"/>
    <property type="evidence" value="ECO:0007669"/>
    <property type="project" value="UniProtKB-UniRule"/>
</dbReference>
<keyword evidence="10 19" id="KW-0812">Transmembrane</keyword>
<evidence type="ECO:0000256" key="13">
    <source>
        <dbReference type="ARBA" id="ARBA00023136"/>
    </source>
</evidence>
<evidence type="ECO:0000256" key="8">
    <source>
        <dbReference type="ARBA" id="ARBA00022573"/>
    </source>
</evidence>
<dbReference type="PANTHER" id="PTHR34148:SF1">
    <property type="entry name" value="ADENOSYLCOBINAMIDE-GDP RIBAZOLETRANSFERASE"/>
    <property type="match status" value="1"/>
</dbReference>
<comment type="subcellular location">
    <subcellularLocation>
        <location evidence="2 19">Cell membrane</location>
        <topology evidence="2 19">Multi-pass membrane protein</topology>
    </subcellularLocation>
</comment>
<dbReference type="GO" id="GO:0051073">
    <property type="term" value="F:adenosylcobinamide-GDP ribazoletransferase activity"/>
    <property type="evidence" value="ECO:0007669"/>
    <property type="project" value="UniProtKB-UniRule"/>
</dbReference>
<proteinExistence type="inferred from homology"/>
<keyword evidence="7 19" id="KW-1003">Cell membrane</keyword>
<dbReference type="PANTHER" id="PTHR34148">
    <property type="entry name" value="ADENOSYLCOBINAMIDE-GDP RIBAZOLETRANSFERASE"/>
    <property type="match status" value="1"/>
</dbReference>
<dbReference type="STRING" id="1555112.LIP_3517"/>
<feature type="transmembrane region" description="Helical" evidence="19">
    <location>
        <begin position="52"/>
        <end position="72"/>
    </location>
</feature>
<keyword evidence="13 19" id="KW-0472">Membrane</keyword>
<feature type="transmembrane region" description="Helical" evidence="19">
    <location>
        <begin position="222"/>
        <end position="241"/>
    </location>
</feature>
<evidence type="ECO:0000256" key="2">
    <source>
        <dbReference type="ARBA" id="ARBA00004651"/>
    </source>
</evidence>
<evidence type="ECO:0000256" key="3">
    <source>
        <dbReference type="ARBA" id="ARBA00004663"/>
    </source>
</evidence>
<evidence type="ECO:0000256" key="6">
    <source>
        <dbReference type="ARBA" id="ARBA00015850"/>
    </source>
</evidence>
<evidence type="ECO:0000256" key="1">
    <source>
        <dbReference type="ARBA" id="ARBA00001946"/>
    </source>
</evidence>
<dbReference type="RefSeq" id="WP_068140910.1">
    <property type="nucleotide sequence ID" value="NZ_AP014924.1"/>
</dbReference>
<dbReference type="OrthoDB" id="9794626at2"/>
<evidence type="ECO:0000256" key="9">
    <source>
        <dbReference type="ARBA" id="ARBA00022679"/>
    </source>
</evidence>
<sequence>MRRSAAGRPGKERGKAGIPALLLPLVAVHFLTRLPVRLPGVPSPEALAASLRYYPLVGLALGAAAGAMGATLGRLGLDAPAPAAVSLAALVLLTGNLHLDGLMDTADGLGGARERERALEIMRDSRVGAHGVSAGILALLLHLALLAGLSGAGLVRDLALACGWGRWALVYGACRYPHARAGGGLASPFMEHAGFPEQAWALGSLLLLGPAVAGGASALSLWAGAALAGLAVPAAGAAWLARRLGGLTGDTLGALSETTTVAVLLALRLGGG</sequence>
<organism evidence="20 21">
    <name type="scientific">Limnochorda pilosa</name>
    <dbReference type="NCBI Taxonomy" id="1555112"/>
    <lineage>
        <taxon>Bacteria</taxon>
        <taxon>Bacillati</taxon>
        <taxon>Bacillota</taxon>
        <taxon>Limnochordia</taxon>
        <taxon>Limnochordales</taxon>
        <taxon>Limnochordaceae</taxon>
        <taxon>Limnochorda</taxon>
    </lineage>
</organism>
<dbReference type="UniPathway" id="UPA00148">
    <property type="reaction ID" value="UER00238"/>
</dbReference>
<dbReference type="GO" id="GO:0005886">
    <property type="term" value="C:plasma membrane"/>
    <property type="evidence" value="ECO:0007669"/>
    <property type="project" value="UniProtKB-SubCell"/>
</dbReference>
<evidence type="ECO:0000313" key="21">
    <source>
        <dbReference type="Proteomes" id="UP000065807"/>
    </source>
</evidence>
<dbReference type="EC" id="2.7.8.26" evidence="5 19"/>
<dbReference type="PATRIC" id="fig|1555112.3.peg.3555"/>
<evidence type="ECO:0000256" key="10">
    <source>
        <dbReference type="ARBA" id="ARBA00022692"/>
    </source>
</evidence>
<comment type="catalytic activity">
    <reaction evidence="18 19">
        <text>alpha-ribazole 5'-phosphate + adenosylcob(III)inamide-GDP = adenosylcob(III)alamin 5'-phosphate + GMP + H(+)</text>
        <dbReference type="Rhea" id="RHEA:23560"/>
        <dbReference type="ChEBI" id="CHEBI:15378"/>
        <dbReference type="ChEBI" id="CHEBI:57918"/>
        <dbReference type="ChEBI" id="CHEBI:58115"/>
        <dbReference type="ChEBI" id="CHEBI:60487"/>
        <dbReference type="ChEBI" id="CHEBI:60493"/>
        <dbReference type="EC" id="2.7.8.26"/>
    </reaction>
</comment>
<dbReference type="Proteomes" id="UP000065807">
    <property type="component" value="Chromosome"/>
</dbReference>
<evidence type="ECO:0000256" key="5">
    <source>
        <dbReference type="ARBA" id="ARBA00013200"/>
    </source>
</evidence>
<dbReference type="EMBL" id="AP014924">
    <property type="protein sequence ID" value="BAS29329.1"/>
    <property type="molecule type" value="Genomic_DNA"/>
</dbReference>
<feature type="transmembrane region" description="Helical" evidence="19">
    <location>
        <begin position="16"/>
        <end position="32"/>
    </location>
</feature>
<dbReference type="GO" id="GO:0008818">
    <property type="term" value="F:cobalamin 5'-phosphate synthase activity"/>
    <property type="evidence" value="ECO:0007669"/>
    <property type="project" value="UniProtKB-UniRule"/>
</dbReference>
<protein>
    <recommendedName>
        <fullName evidence="6 19">Adenosylcobinamide-GDP ribazoletransferase</fullName>
        <ecNumber evidence="5 19">2.7.8.26</ecNumber>
    </recommendedName>
    <alternativeName>
        <fullName evidence="16 19">Cobalamin synthase</fullName>
    </alternativeName>
    <alternativeName>
        <fullName evidence="15 19">Cobalamin-5'-phosphate synthase</fullName>
    </alternativeName>
</protein>
<evidence type="ECO:0000256" key="14">
    <source>
        <dbReference type="ARBA" id="ARBA00025228"/>
    </source>
</evidence>
<dbReference type="HAMAP" id="MF_00719">
    <property type="entry name" value="CobS"/>
    <property type="match status" value="1"/>
</dbReference>
<keyword evidence="8 19" id="KW-0169">Cobalamin biosynthesis</keyword>
<evidence type="ECO:0000256" key="4">
    <source>
        <dbReference type="ARBA" id="ARBA00010561"/>
    </source>
</evidence>
<evidence type="ECO:0000256" key="19">
    <source>
        <dbReference type="HAMAP-Rule" id="MF_00719"/>
    </source>
</evidence>
<evidence type="ECO:0000256" key="17">
    <source>
        <dbReference type="ARBA" id="ARBA00048623"/>
    </source>
</evidence>
<dbReference type="KEGG" id="lpil:LIP_3517"/>
<gene>
    <name evidence="19" type="primary">cobS</name>
    <name evidence="20" type="ORF">LIP_3517</name>
</gene>
<comment type="function">
    <text evidence="14 19">Joins adenosylcobinamide-GDP and alpha-ribazole to generate adenosylcobalamin (Ado-cobalamin). Also synthesizes adenosylcobalamin 5'-phosphate from adenosylcobinamide-GDP and alpha-ribazole 5'-phosphate.</text>
</comment>
<reference evidence="21" key="1">
    <citation type="submission" date="2015-07" db="EMBL/GenBank/DDBJ databases">
        <title>Complete genome sequence and phylogenetic analysis of Limnochorda pilosa.</title>
        <authorList>
            <person name="Watanabe M."/>
            <person name="Kojima H."/>
            <person name="Fukui M."/>
        </authorList>
    </citation>
    <scope>NUCLEOTIDE SEQUENCE [LARGE SCALE GENOMIC DNA]</scope>
    <source>
        <strain evidence="21">HC45</strain>
    </source>
</reference>
<name>A0A0K2SR78_LIMPI</name>
<comment type="pathway">
    <text evidence="3 19">Cofactor biosynthesis; adenosylcobalamin biosynthesis; adenosylcobalamin from cob(II)yrinate a,c-diamide: step 7/7.</text>
</comment>
<evidence type="ECO:0000256" key="11">
    <source>
        <dbReference type="ARBA" id="ARBA00022842"/>
    </source>
</evidence>
<keyword evidence="21" id="KW-1185">Reference proteome</keyword>
<comment type="catalytic activity">
    <reaction evidence="17 19">
        <text>alpha-ribazole + adenosylcob(III)inamide-GDP = adenosylcob(III)alamin + GMP + H(+)</text>
        <dbReference type="Rhea" id="RHEA:16049"/>
        <dbReference type="ChEBI" id="CHEBI:10329"/>
        <dbReference type="ChEBI" id="CHEBI:15378"/>
        <dbReference type="ChEBI" id="CHEBI:18408"/>
        <dbReference type="ChEBI" id="CHEBI:58115"/>
        <dbReference type="ChEBI" id="CHEBI:60487"/>
        <dbReference type="EC" id="2.7.8.26"/>
    </reaction>
</comment>
<evidence type="ECO:0000256" key="12">
    <source>
        <dbReference type="ARBA" id="ARBA00022989"/>
    </source>
</evidence>
<evidence type="ECO:0000256" key="16">
    <source>
        <dbReference type="ARBA" id="ARBA00032853"/>
    </source>
</evidence>
<feature type="transmembrane region" description="Helical" evidence="19">
    <location>
        <begin position="127"/>
        <end position="149"/>
    </location>
</feature>
<evidence type="ECO:0000256" key="15">
    <source>
        <dbReference type="ARBA" id="ARBA00032605"/>
    </source>
</evidence>
<evidence type="ECO:0000313" key="20">
    <source>
        <dbReference type="EMBL" id="BAS29329.1"/>
    </source>
</evidence>